<evidence type="ECO:0000259" key="3">
    <source>
        <dbReference type="Pfam" id="PF02225"/>
    </source>
</evidence>
<dbReference type="FunFam" id="3.50.30.30:FF:000045">
    <property type="entry name" value="Predicted protein"/>
    <property type="match status" value="1"/>
</dbReference>
<dbReference type="PANTHER" id="PTHR10404:SF77">
    <property type="entry name" value="GLUTAMATE CARBOXYPEPTIDASE 2 HOMOLOG"/>
    <property type="match status" value="1"/>
</dbReference>
<dbReference type="EMBL" id="DS469551">
    <property type="protein sequence ID" value="EDO43722.1"/>
    <property type="molecule type" value="Genomic_DNA"/>
</dbReference>
<proteinExistence type="inferred from homology"/>
<gene>
    <name evidence="6" type="ORF">NEMVEDRAFT_v1g203744</name>
</gene>
<keyword evidence="2" id="KW-1133">Transmembrane helix</keyword>
<dbReference type="Proteomes" id="UP000001593">
    <property type="component" value="Unassembled WGS sequence"/>
</dbReference>
<dbReference type="Pfam" id="PF04389">
    <property type="entry name" value="Peptidase_M28"/>
    <property type="match status" value="1"/>
</dbReference>
<comment type="similarity">
    <text evidence="1">Belongs to the peptidase M28 family. M28B subfamily.</text>
</comment>
<sequence>MTTDSKASLDLDDNAYDAQKRDTRRLILISLIVALVAIAIGILAGYFIGVKVQSDRDDSDAKTSAIKQEEENLELHRKAVHFVSAEELKETLRYFTSVPHAPASKETYDQALYIKNKWLSYGFDNVDLKNYSVLLSFPEKPGEIIIQDGGNKELNRTVIDTKFLEASENDSRVLPPFNAFSPAGTVKGKLVYANYGRTSDFEELAKHGINCTGKIVLMRLGKTSRIYKPMRAHKAGAVGLIIFMDPEEYAKKGTSKVYPEYNWLPDSAVQRGTIKATSVRGDTLTPGYPAIPGIYRLPMDEAKKELPQIPVQPISYRDAIPLLRMLRGSVNDSSFQGALPLTYGIEMDPSDNRTVTLTVNTVLQRKVVTNVIGTIRGKQEPDKLVLLGNHRDAWTFGAADGSSGTAALMETSRAMGEIIKKGWRPRRSIVFCSWGAEEPQLMGSAEWLEEFSKLLYSRSVAYLNVDMSVDGRYSFRAKSMPIMDWVLADSAKKVQSPYGNESVFDEWIRKLPSTTKSAGLPKVTTRVWLQLSLTLADSAVLPLNTTRYWDMLTYGVSYFEKGFGSKLGALNVTLDDIKDVITDFKKASDSFEDIVAGVDKNNDVKVSQLNHRLLMLERAFIDNSPIMPGKPFQRHVILTPSYHVSSSYFGGVAEALYRVDQATANAEDVKRQISSVVYGIRSAITILSLKGI</sequence>
<keyword evidence="2" id="KW-0812">Transmembrane</keyword>
<dbReference type="HOGENOM" id="CLU_005688_2_1_1"/>
<dbReference type="Pfam" id="PF04253">
    <property type="entry name" value="TFR_dimer"/>
    <property type="match status" value="1"/>
</dbReference>
<evidence type="ECO:0000259" key="4">
    <source>
        <dbReference type="Pfam" id="PF04253"/>
    </source>
</evidence>
<feature type="transmembrane region" description="Helical" evidence="2">
    <location>
        <begin position="26"/>
        <end position="48"/>
    </location>
</feature>
<feature type="domain" description="PA" evidence="3">
    <location>
        <begin position="186"/>
        <end position="275"/>
    </location>
</feature>
<dbReference type="PhylomeDB" id="A7RXU2"/>
<dbReference type="FunFam" id="1.20.930.40:FF:000014">
    <property type="entry name" value="Inactive zinc metalloprotease C354.09c"/>
    <property type="match status" value="1"/>
</dbReference>
<dbReference type="Gene3D" id="3.50.30.30">
    <property type="match status" value="1"/>
</dbReference>
<dbReference type="InterPro" id="IPR007365">
    <property type="entry name" value="TFR-like_dimer_dom"/>
</dbReference>
<dbReference type="eggNOG" id="KOG2195">
    <property type="taxonomic scope" value="Eukaryota"/>
</dbReference>
<protein>
    <submittedName>
        <fullName evidence="6">Uncharacterized protein</fullName>
    </submittedName>
</protein>
<dbReference type="InterPro" id="IPR007484">
    <property type="entry name" value="Peptidase_M28"/>
</dbReference>
<dbReference type="CDD" id="cd02121">
    <property type="entry name" value="PA_GCPII_like"/>
    <property type="match status" value="1"/>
</dbReference>
<dbReference type="Pfam" id="PF02225">
    <property type="entry name" value="PA"/>
    <property type="match status" value="1"/>
</dbReference>
<evidence type="ECO:0000313" key="7">
    <source>
        <dbReference type="Proteomes" id="UP000001593"/>
    </source>
</evidence>
<dbReference type="FunFam" id="3.40.630.10:FF:000101">
    <property type="entry name" value="N-acetylated alpha-linked acidic dipeptidase like 1"/>
    <property type="match status" value="1"/>
</dbReference>
<dbReference type="GO" id="GO:0004180">
    <property type="term" value="F:carboxypeptidase activity"/>
    <property type="evidence" value="ECO:0000318"/>
    <property type="project" value="GO_Central"/>
</dbReference>
<dbReference type="SUPFAM" id="SSF47672">
    <property type="entry name" value="Transferrin receptor-like dimerisation domain"/>
    <property type="match status" value="1"/>
</dbReference>
<organism evidence="6 7">
    <name type="scientific">Nematostella vectensis</name>
    <name type="common">Starlet sea anemone</name>
    <dbReference type="NCBI Taxonomy" id="45351"/>
    <lineage>
        <taxon>Eukaryota</taxon>
        <taxon>Metazoa</taxon>
        <taxon>Cnidaria</taxon>
        <taxon>Anthozoa</taxon>
        <taxon>Hexacorallia</taxon>
        <taxon>Actiniaria</taxon>
        <taxon>Edwardsiidae</taxon>
        <taxon>Nematostella</taxon>
    </lineage>
</organism>
<dbReference type="InterPro" id="IPR036757">
    <property type="entry name" value="TFR-like_dimer_dom_sf"/>
</dbReference>
<evidence type="ECO:0000313" key="6">
    <source>
        <dbReference type="EMBL" id="EDO43722.1"/>
    </source>
</evidence>
<dbReference type="InParanoid" id="A7RXU2"/>
<dbReference type="SUPFAM" id="SSF53187">
    <property type="entry name" value="Zn-dependent exopeptidases"/>
    <property type="match status" value="1"/>
</dbReference>
<evidence type="ECO:0000259" key="5">
    <source>
        <dbReference type="Pfam" id="PF04389"/>
    </source>
</evidence>
<evidence type="ECO:0000256" key="2">
    <source>
        <dbReference type="SAM" id="Phobius"/>
    </source>
</evidence>
<dbReference type="SUPFAM" id="SSF52025">
    <property type="entry name" value="PA domain"/>
    <property type="match status" value="1"/>
</dbReference>
<feature type="domain" description="Transferrin receptor-like dimerisation" evidence="4">
    <location>
        <begin position="573"/>
        <end position="687"/>
    </location>
</feature>
<dbReference type="InterPro" id="IPR003137">
    <property type="entry name" value="PA_domain"/>
</dbReference>
<feature type="domain" description="Peptidase M28" evidence="5">
    <location>
        <begin position="370"/>
        <end position="502"/>
    </location>
</feature>
<evidence type="ECO:0000256" key="1">
    <source>
        <dbReference type="ARBA" id="ARBA00005634"/>
    </source>
</evidence>
<reference evidence="6 7" key="1">
    <citation type="journal article" date="2007" name="Science">
        <title>Sea anemone genome reveals ancestral eumetazoan gene repertoire and genomic organization.</title>
        <authorList>
            <person name="Putnam N.H."/>
            <person name="Srivastava M."/>
            <person name="Hellsten U."/>
            <person name="Dirks B."/>
            <person name="Chapman J."/>
            <person name="Salamov A."/>
            <person name="Terry A."/>
            <person name="Shapiro H."/>
            <person name="Lindquist E."/>
            <person name="Kapitonov V.V."/>
            <person name="Jurka J."/>
            <person name="Genikhovich G."/>
            <person name="Grigoriev I.V."/>
            <person name="Lucas S.M."/>
            <person name="Steele R.E."/>
            <person name="Finnerty J.R."/>
            <person name="Technau U."/>
            <person name="Martindale M.Q."/>
            <person name="Rokhsar D.S."/>
        </authorList>
    </citation>
    <scope>NUCLEOTIDE SEQUENCE [LARGE SCALE GENOMIC DNA]</scope>
    <source>
        <strain evidence="7">CH2 X CH6</strain>
    </source>
</reference>
<dbReference type="InterPro" id="IPR039373">
    <property type="entry name" value="Peptidase_M28B"/>
</dbReference>
<keyword evidence="2" id="KW-0472">Membrane</keyword>
<dbReference type="OMA" id="VYPEYNW"/>
<accession>A7RXU2</accession>
<keyword evidence="7" id="KW-1185">Reference proteome</keyword>
<dbReference type="PANTHER" id="PTHR10404">
    <property type="entry name" value="N-ACETYLATED-ALPHA-LINKED ACIDIC DIPEPTIDASE"/>
    <property type="match status" value="1"/>
</dbReference>
<name>A7RXU2_NEMVE</name>
<dbReference type="Gene3D" id="3.40.630.10">
    <property type="entry name" value="Zn peptidases"/>
    <property type="match status" value="1"/>
</dbReference>
<dbReference type="Gene3D" id="1.20.930.40">
    <property type="entry name" value="Transferrin receptor-like, dimerisation domain"/>
    <property type="match status" value="1"/>
</dbReference>
<dbReference type="InterPro" id="IPR046450">
    <property type="entry name" value="PA_dom_sf"/>
</dbReference>
<dbReference type="AlphaFoldDB" id="A7RXU2"/>